<sequence>MDGSILTGTWVEHTSPDGHYRGAVYHGALQLVLDPTGRKMTGRWVGFGRDHEVNSGPWELTFKENGA</sequence>
<dbReference type="RefSeq" id="WP_229698199.1">
    <property type="nucleotide sequence ID" value="NZ_BMMS01000004.1"/>
</dbReference>
<gene>
    <name evidence="1" type="ORF">GCM10012280_13640</name>
</gene>
<reference evidence="1" key="1">
    <citation type="journal article" date="2014" name="Int. J. Syst. Evol. Microbiol.">
        <title>Complete genome sequence of Corynebacterium casei LMG S-19264T (=DSM 44701T), isolated from a smear-ripened cheese.</title>
        <authorList>
            <consortium name="US DOE Joint Genome Institute (JGI-PGF)"/>
            <person name="Walter F."/>
            <person name="Albersmeier A."/>
            <person name="Kalinowski J."/>
            <person name="Ruckert C."/>
        </authorList>
    </citation>
    <scope>NUCLEOTIDE SEQUENCE</scope>
    <source>
        <strain evidence="1">CGMCC 4.7201</strain>
    </source>
</reference>
<proteinExistence type="predicted"/>
<dbReference type="Proteomes" id="UP000641932">
    <property type="component" value="Unassembled WGS sequence"/>
</dbReference>
<comment type="caution">
    <text evidence="1">The sequence shown here is derived from an EMBL/GenBank/DDBJ whole genome shotgun (WGS) entry which is preliminary data.</text>
</comment>
<dbReference type="AlphaFoldDB" id="A0A918DV74"/>
<protein>
    <submittedName>
        <fullName evidence="1">Uncharacterized protein</fullName>
    </submittedName>
</protein>
<evidence type="ECO:0000313" key="2">
    <source>
        <dbReference type="Proteomes" id="UP000641932"/>
    </source>
</evidence>
<accession>A0A918DV74</accession>
<reference evidence="1" key="2">
    <citation type="submission" date="2020-09" db="EMBL/GenBank/DDBJ databases">
        <authorList>
            <person name="Sun Q."/>
            <person name="Zhou Y."/>
        </authorList>
    </citation>
    <scope>NUCLEOTIDE SEQUENCE</scope>
    <source>
        <strain evidence="1">CGMCC 4.7201</strain>
    </source>
</reference>
<keyword evidence="2" id="KW-1185">Reference proteome</keyword>
<evidence type="ECO:0000313" key="1">
    <source>
        <dbReference type="EMBL" id="GGO83773.1"/>
    </source>
</evidence>
<dbReference type="EMBL" id="BMMS01000004">
    <property type="protein sequence ID" value="GGO83773.1"/>
    <property type="molecule type" value="Genomic_DNA"/>
</dbReference>
<name>A0A918DV74_9ACTN</name>
<organism evidence="1 2">
    <name type="scientific">Wenjunlia tyrosinilytica</name>
    <dbReference type="NCBI Taxonomy" id="1544741"/>
    <lineage>
        <taxon>Bacteria</taxon>
        <taxon>Bacillati</taxon>
        <taxon>Actinomycetota</taxon>
        <taxon>Actinomycetes</taxon>
        <taxon>Kitasatosporales</taxon>
        <taxon>Streptomycetaceae</taxon>
        <taxon>Wenjunlia</taxon>
    </lineage>
</organism>